<dbReference type="RefSeq" id="WP_267258339.1">
    <property type="nucleotide sequence ID" value="NZ_CP084204.1"/>
</dbReference>
<dbReference type="PROSITE" id="PS00622">
    <property type="entry name" value="HTH_LUXR_1"/>
    <property type="match status" value="1"/>
</dbReference>
<keyword evidence="6" id="KW-1185">Reference proteome</keyword>
<feature type="region of interest" description="Disordered" evidence="3">
    <location>
        <begin position="808"/>
        <end position="829"/>
    </location>
</feature>
<gene>
    <name evidence="5" type="ORF">LDH80_07015</name>
</gene>
<keyword evidence="2" id="KW-0067">ATP-binding</keyword>
<feature type="domain" description="HTH luxR-type" evidence="4">
    <location>
        <begin position="824"/>
        <end position="889"/>
    </location>
</feature>
<dbReference type="EMBL" id="CP084204">
    <property type="protein sequence ID" value="UZX20478.1"/>
    <property type="molecule type" value="Genomic_DNA"/>
</dbReference>
<dbReference type="Proteomes" id="UP001164506">
    <property type="component" value="Chromosome"/>
</dbReference>
<organism evidence="5 6">
    <name type="scientific">Streptomyces tanashiensis</name>
    <dbReference type="NCBI Taxonomy" id="67367"/>
    <lineage>
        <taxon>Bacteria</taxon>
        <taxon>Bacillati</taxon>
        <taxon>Actinomycetota</taxon>
        <taxon>Actinomycetes</taxon>
        <taxon>Kitasatosporales</taxon>
        <taxon>Streptomycetaceae</taxon>
        <taxon>Streptomyces</taxon>
    </lineage>
</organism>
<dbReference type="Pfam" id="PF00196">
    <property type="entry name" value="GerE"/>
    <property type="match status" value="1"/>
</dbReference>
<evidence type="ECO:0000256" key="3">
    <source>
        <dbReference type="SAM" id="MobiDB-lite"/>
    </source>
</evidence>
<proteinExistence type="predicted"/>
<dbReference type="GeneID" id="95599180"/>
<sequence>MSDTAGTVDEAEATLRGRLMAALSAEAPGRPLLVLVEGPAGTGKSRLVERLREAAPGTARRVALGEPLPADRPVLLVVEDVHRASAEHVAALRALLADPPAHLVCLLSCRPEELPVPGLILGPDTEFPARLTVVRHVVGPLDLAAVRRTAVDALGADRCPAGLAEALHHASGGVAQTVADLLDLLAARGPAARQPRPADVAGLGTPPRLAALTLRRVVAVPEEQRAIVLAAAVLDEPATAGELAAVAGLAPAPGRDALLTAVRRAALDVHGEGRYGLSSPLAADTVRRWTPGPVLELLHRRAARLLATRQPVPWERLAGHRRACGDERGWLVAVERAAQRFEEDGEQQRAARLLESALATGPVPRHARPRLATLLARCAVVGLRSDQTHDVLRHIVADAGLPPAVRGEIRLDLGLLLCNQMGQVVEGRAELARAVDDLAGRPVPLARAMAALAMPYGPDAPFAENIAWIERAVKVADESGDPVIRAAVAANHVSVLLNSGDPAAWPLIDGLPRDSELVGCRQHAARGLCNAADATVWLGHYERSRALLTEGVALAARSGAAYAEQTGHGCTLVLDWATGRWPGLAARARTFVDEAGNMPYLVADARLVLGLLALTRGEWADAVDHLTGPGAADLDSGPVPISAAASGALIRLALAHEDVDAAASEAAAAWERLRTKGIWPWAAELAPWAVEATVRAGATDTAREMAAEFAGGLDGKDAPSAAAALAWTHAVLAERTGRTAEAEAAYERSAAAYTAIRRPYQAALTRVGAARCALTHGGDSASAVAVLADCATAFDTLGATWDAARTRSELRHHRPVAEPRPPGRPRYGDLLSPREAEVAELAAAGMTNREIAATLHLSPRTVEQHVARAIQKSGALSRQGLGQALKGAGN</sequence>
<dbReference type="PANTHER" id="PTHR16305:SF35">
    <property type="entry name" value="TRANSCRIPTIONAL ACTIVATOR DOMAIN"/>
    <property type="match status" value="1"/>
</dbReference>
<protein>
    <submittedName>
        <fullName evidence="5">LuxR C-terminal-related transcriptional regulator</fullName>
    </submittedName>
</protein>
<evidence type="ECO:0000313" key="5">
    <source>
        <dbReference type="EMBL" id="UZX20478.1"/>
    </source>
</evidence>
<evidence type="ECO:0000313" key="6">
    <source>
        <dbReference type="Proteomes" id="UP001164506"/>
    </source>
</evidence>
<evidence type="ECO:0000256" key="2">
    <source>
        <dbReference type="ARBA" id="ARBA00022840"/>
    </source>
</evidence>
<dbReference type="PRINTS" id="PR00038">
    <property type="entry name" value="HTHLUXR"/>
</dbReference>
<evidence type="ECO:0000256" key="1">
    <source>
        <dbReference type="ARBA" id="ARBA00022741"/>
    </source>
</evidence>
<dbReference type="PANTHER" id="PTHR16305">
    <property type="entry name" value="TESTICULAR SOLUBLE ADENYLYL CYCLASE"/>
    <property type="match status" value="1"/>
</dbReference>
<dbReference type="InterPro" id="IPR016032">
    <property type="entry name" value="Sig_transdc_resp-reg_C-effctor"/>
</dbReference>
<dbReference type="InterPro" id="IPR000792">
    <property type="entry name" value="Tscrpt_reg_LuxR_C"/>
</dbReference>
<dbReference type="SMART" id="SM00421">
    <property type="entry name" value="HTH_LUXR"/>
    <property type="match status" value="1"/>
</dbReference>
<dbReference type="PROSITE" id="PS50043">
    <property type="entry name" value="HTH_LUXR_2"/>
    <property type="match status" value="1"/>
</dbReference>
<keyword evidence="1" id="KW-0547">Nucleotide-binding</keyword>
<name>A0ABY6QTX9_9ACTN</name>
<dbReference type="InterPro" id="IPR027417">
    <property type="entry name" value="P-loop_NTPase"/>
</dbReference>
<dbReference type="SUPFAM" id="SSF52540">
    <property type="entry name" value="P-loop containing nucleoside triphosphate hydrolases"/>
    <property type="match status" value="1"/>
</dbReference>
<reference evidence="5" key="1">
    <citation type="submission" date="2021-09" db="EMBL/GenBank/DDBJ databases">
        <title>Complete genome sequence and metabolic characterization of Streptomyces tanashiensis DSM 731 the producer of antibacterial Kalafungin and diverse secondary metabolites.</title>
        <authorList>
            <person name="Abbasi M.N."/>
            <person name="Anwar M.N."/>
            <person name="Alam K."/>
            <person name="Shoaib M."/>
            <person name="Lin Z."/>
            <person name="Hayat M."/>
            <person name="Ali M.I."/>
            <person name="Malik H.M.T."/>
            <person name="Ahmed I."/>
            <person name="Li A."/>
            <person name="Hailong Wang H."/>
            <person name="Zhang Y."/>
        </authorList>
    </citation>
    <scope>NUCLEOTIDE SEQUENCE</scope>
    <source>
        <strain evidence="5">Kala</strain>
    </source>
</reference>
<dbReference type="Gene3D" id="1.10.10.10">
    <property type="entry name" value="Winged helix-like DNA-binding domain superfamily/Winged helix DNA-binding domain"/>
    <property type="match status" value="1"/>
</dbReference>
<evidence type="ECO:0000259" key="4">
    <source>
        <dbReference type="PROSITE" id="PS50043"/>
    </source>
</evidence>
<dbReference type="InterPro" id="IPR036388">
    <property type="entry name" value="WH-like_DNA-bd_sf"/>
</dbReference>
<accession>A0ABY6QTX9</accession>
<dbReference type="SUPFAM" id="SSF46894">
    <property type="entry name" value="C-terminal effector domain of the bipartite response regulators"/>
    <property type="match status" value="1"/>
</dbReference>